<feature type="non-terminal residue" evidence="2">
    <location>
        <position position="210"/>
    </location>
</feature>
<sequence length="210" mass="22404">AALRGWPAARAPAVAGKEPAASSDEELEGSWSDDSSSVAASEKAAALAHFRAQTRGGCVELCCARLLCSWFCKLLVLLSLTAGIFAYGPLSRPMWIPISSYSRGCERNADGSDGAFEKRGSHSLNSCKGLCERTDGCVAVDVFNHTHACALYRQPCLFPQSTRDGAASFQIARFCSVPDGTRGILIEGECNTDIQPPTFWALASSELLHV</sequence>
<dbReference type="EMBL" id="CAUYUJ010007240">
    <property type="protein sequence ID" value="CAK0820068.1"/>
    <property type="molecule type" value="Genomic_DNA"/>
</dbReference>
<name>A0ABN9RN04_9DINO</name>
<evidence type="ECO:0000256" key="1">
    <source>
        <dbReference type="SAM" id="MobiDB-lite"/>
    </source>
</evidence>
<comment type="caution">
    <text evidence="2">The sequence shown here is derived from an EMBL/GenBank/DDBJ whole genome shotgun (WGS) entry which is preliminary data.</text>
</comment>
<dbReference type="Proteomes" id="UP001189429">
    <property type="component" value="Unassembled WGS sequence"/>
</dbReference>
<accession>A0ABN9RN04</accession>
<feature type="region of interest" description="Disordered" evidence="1">
    <location>
        <begin position="1"/>
        <end position="33"/>
    </location>
</feature>
<feature type="non-terminal residue" evidence="2">
    <location>
        <position position="1"/>
    </location>
</feature>
<protein>
    <recommendedName>
        <fullName evidence="4">Apple domain-containing protein</fullName>
    </recommendedName>
</protein>
<keyword evidence="3" id="KW-1185">Reference proteome</keyword>
<proteinExistence type="predicted"/>
<evidence type="ECO:0008006" key="4">
    <source>
        <dbReference type="Google" id="ProtNLM"/>
    </source>
</evidence>
<reference evidence="2" key="1">
    <citation type="submission" date="2023-10" db="EMBL/GenBank/DDBJ databases">
        <authorList>
            <person name="Chen Y."/>
            <person name="Shah S."/>
            <person name="Dougan E. K."/>
            <person name="Thang M."/>
            <person name="Chan C."/>
        </authorList>
    </citation>
    <scope>NUCLEOTIDE SEQUENCE [LARGE SCALE GENOMIC DNA]</scope>
</reference>
<gene>
    <name evidence="2" type="ORF">PCOR1329_LOCUS21882</name>
</gene>
<organism evidence="2 3">
    <name type="scientific">Prorocentrum cordatum</name>
    <dbReference type="NCBI Taxonomy" id="2364126"/>
    <lineage>
        <taxon>Eukaryota</taxon>
        <taxon>Sar</taxon>
        <taxon>Alveolata</taxon>
        <taxon>Dinophyceae</taxon>
        <taxon>Prorocentrales</taxon>
        <taxon>Prorocentraceae</taxon>
        <taxon>Prorocentrum</taxon>
    </lineage>
</organism>
<evidence type="ECO:0000313" key="3">
    <source>
        <dbReference type="Proteomes" id="UP001189429"/>
    </source>
</evidence>
<evidence type="ECO:0000313" key="2">
    <source>
        <dbReference type="EMBL" id="CAK0820068.1"/>
    </source>
</evidence>